<dbReference type="RefSeq" id="WP_241038193.1">
    <property type="nucleotide sequence ID" value="NZ_JAKXMK010000015.1"/>
</dbReference>
<keyword evidence="3" id="KW-0378">Hydrolase</keyword>
<dbReference type="Pfam" id="PF00877">
    <property type="entry name" value="NLPC_P60"/>
    <property type="match status" value="1"/>
</dbReference>
<keyword evidence="4" id="KW-0788">Thiol protease</keyword>
<feature type="region of interest" description="Disordered" evidence="6">
    <location>
        <begin position="56"/>
        <end position="87"/>
    </location>
</feature>
<evidence type="ECO:0000256" key="2">
    <source>
        <dbReference type="ARBA" id="ARBA00022670"/>
    </source>
</evidence>
<evidence type="ECO:0000259" key="7">
    <source>
        <dbReference type="PROSITE" id="PS51935"/>
    </source>
</evidence>
<evidence type="ECO:0000256" key="4">
    <source>
        <dbReference type="ARBA" id="ARBA00022807"/>
    </source>
</evidence>
<gene>
    <name evidence="8" type="ORF">MMF94_18635</name>
</gene>
<dbReference type="Gene3D" id="3.90.1720.10">
    <property type="entry name" value="endopeptidase domain like (from Nostoc punctiforme)"/>
    <property type="match status" value="1"/>
</dbReference>
<name>A0ABS9TH46_9PSEU</name>
<organism evidence="8 9">
    <name type="scientific">Pseudonocardia alaniniphila</name>
    <dbReference type="NCBI Taxonomy" id="75291"/>
    <lineage>
        <taxon>Bacteria</taxon>
        <taxon>Bacillati</taxon>
        <taxon>Actinomycetota</taxon>
        <taxon>Actinomycetes</taxon>
        <taxon>Pseudonocardiales</taxon>
        <taxon>Pseudonocardiaceae</taxon>
        <taxon>Pseudonocardia</taxon>
    </lineage>
</organism>
<evidence type="ECO:0000313" key="8">
    <source>
        <dbReference type="EMBL" id="MCH6167708.1"/>
    </source>
</evidence>
<evidence type="ECO:0000313" key="9">
    <source>
        <dbReference type="Proteomes" id="UP001299970"/>
    </source>
</evidence>
<keyword evidence="5" id="KW-0175">Coiled coil</keyword>
<feature type="coiled-coil region" evidence="5">
    <location>
        <begin position="262"/>
        <end position="313"/>
    </location>
</feature>
<evidence type="ECO:0000256" key="5">
    <source>
        <dbReference type="SAM" id="Coils"/>
    </source>
</evidence>
<dbReference type="PANTHER" id="PTHR47359:SF3">
    <property type="entry name" value="NLP_P60 DOMAIN-CONTAINING PROTEIN-RELATED"/>
    <property type="match status" value="1"/>
</dbReference>
<accession>A0ABS9TH46</accession>
<comment type="caution">
    <text evidence="8">The sequence shown here is derived from an EMBL/GenBank/DDBJ whole genome shotgun (WGS) entry which is preliminary data.</text>
</comment>
<dbReference type="EMBL" id="JAKXMK010000015">
    <property type="protein sequence ID" value="MCH6167708.1"/>
    <property type="molecule type" value="Genomic_DNA"/>
</dbReference>
<dbReference type="PANTHER" id="PTHR47359">
    <property type="entry name" value="PEPTIDOGLYCAN DL-ENDOPEPTIDASE CWLO"/>
    <property type="match status" value="1"/>
</dbReference>
<comment type="similarity">
    <text evidence="1">Belongs to the peptidase C40 family.</text>
</comment>
<reference evidence="8 9" key="1">
    <citation type="submission" date="2022-03" db="EMBL/GenBank/DDBJ databases">
        <title>Pseudonocardia alaer sp. nov., a novel actinomycete isolated from reed forest soil.</title>
        <authorList>
            <person name="Wang L."/>
        </authorList>
    </citation>
    <scope>NUCLEOTIDE SEQUENCE [LARGE SCALE GENOMIC DNA]</scope>
    <source>
        <strain evidence="8 9">Y-16303</strain>
    </source>
</reference>
<evidence type="ECO:0000256" key="6">
    <source>
        <dbReference type="SAM" id="MobiDB-lite"/>
    </source>
</evidence>
<evidence type="ECO:0000256" key="3">
    <source>
        <dbReference type="ARBA" id="ARBA00022801"/>
    </source>
</evidence>
<dbReference type="PROSITE" id="PS51935">
    <property type="entry name" value="NLPC_P60"/>
    <property type="match status" value="1"/>
</dbReference>
<dbReference type="InterPro" id="IPR000064">
    <property type="entry name" value="NLP_P60_dom"/>
</dbReference>
<dbReference type="Proteomes" id="UP001299970">
    <property type="component" value="Unassembled WGS sequence"/>
</dbReference>
<dbReference type="InterPro" id="IPR051794">
    <property type="entry name" value="PG_Endopeptidase_C40"/>
</dbReference>
<feature type="domain" description="NlpC/P60" evidence="7">
    <location>
        <begin position="332"/>
        <end position="468"/>
    </location>
</feature>
<proteinExistence type="inferred from homology"/>
<protein>
    <submittedName>
        <fullName evidence="8">NlpC/P60 family protein</fullName>
    </submittedName>
</protein>
<keyword evidence="2" id="KW-0645">Protease</keyword>
<dbReference type="SUPFAM" id="SSF54001">
    <property type="entry name" value="Cysteine proteinases"/>
    <property type="match status" value="1"/>
</dbReference>
<dbReference type="InterPro" id="IPR038765">
    <property type="entry name" value="Papain-like_cys_pep_sf"/>
</dbReference>
<feature type="coiled-coil region" evidence="5">
    <location>
        <begin position="96"/>
        <end position="144"/>
    </location>
</feature>
<evidence type="ECO:0000256" key="1">
    <source>
        <dbReference type="ARBA" id="ARBA00007074"/>
    </source>
</evidence>
<sequence length="468" mass="49376">MRSLLEHDDGTEAAAVRYRGLPRLRPGRDEDGRPLRWRDRAVVLVVLLALVGGGASTALAQPTPPPPPNPSDDELQRSRSSVAQRAGEVGRLTAQLAELDSRTDDLQAALAAQRETAEAALVVLQTAQDAAAAAARRAAAARIETQAASSAIDEARARLDEFVTATYQQGLDVGPLGLLTDSTSPEDLVARAEFNDLIARSQLAARDGLERARVAKANADSAARAALDEARAREAEAQTAKAAADAAFAAAAAAAREQAAQLAAVAAERAEVQHRLDAAESADAGLRQQRARFDEWQRRLAQEQTARERAERNAAAARLGGRDGAGPAVGGSAAVRRVIDRAMSQIGVQYVWGGGNGRGPSRGIPDGLGSPLDRVGFDCSGLMLYAFNGAGVSLPRVSRNQFNAGRKVPISDLRPGDMVFFQNPGAPIHHVALYIGNGKMIEAPYTGASVRVVPLRTRGLLPQATRIF</sequence>
<keyword evidence="9" id="KW-1185">Reference proteome</keyword>